<organism evidence="1 2">
    <name type="scientific">Venturia nashicola</name>
    <dbReference type="NCBI Taxonomy" id="86259"/>
    <lineage>
        <taxon>Eukaryota</taxon>
        <taxon>Fungi</taxon>
        <taxon>Dikarya</taxon>
        <taxon>Ascomycota</taxon>
        <taxon>Pezizomycotina</taxon>
        <taxon>Dothideomycetes</taxon>
        <taxon>Pleosporomycetidae</taxon>
        <taxon>Venturiales</taxon>
        <taxon>Venturiaceae</taxon>
        <taxon>Venturia</taxon>
    </lineage>
</organism>
<gene>
    <name evidence="1" type="ORF">E6O75_ATG07395</name>
</gene>
<reference evidence="1 2" key="1">
    <citation type="submission" date="2019-04" db="EMBL/GenBank/DDBJ databases">
        <title>High contiguity whole genome sequence and gene annotation resource for two Venturia nashicola isolates.</title>
        <authorList>
            <person name="Prokchorchik M."/>
            <person name="Won K."/>
            <person name="Lee Y."/>
            <person name="Choi E.D."/>
            <person name="Segonzac C."/>
            <person name="Sohn K.H."/>
        </authorList>
    </citation>
    <scope>NUCLEOTIDE SEQUENCE [LARGE SCALE GENOMIC DNA]</scope>
    <source>
        <strain evidence="1 2">PRI2</strain>
    </source>
</reference>
<accession>A0A4Z1P6E3</accession>
<dbReference type="Proteomes" id="UP000298493">
    <property type="component" value="Unassembled WGS sequence"/>
</dbReference>
<proteinExistence type="predicted"/>
<name>A0A4Z1P6E3_9PEZI</name>
<keyword evidence="2" id="KW-1185">Reference proteome</keyword>
<dbReference type="AlphaFoldDB" id="A0A4Z1P6E3"/>
<evidence type="ECO:0000313" key="2">
    <source>
        <dbReference type="Proteomes" id="UP000298493"/>
    </source>
</evidence>
<comment type="caution">
    <text evidence="1">The sequence shown here is derived from an EMBL/GenBank/DDBJ whole genome shotgun (WGS) entry which is preliminary data.</text>
</comment>
<dbReference type="EMBL" id="SNSC02000011">
    <property type="protein sequence ID" value="TID19935.1"/>
    <property type="molecule type" value="Genomic_DNA"/>
</dbReference>
<dbReference type="OrthoDB" id="823504at2759"/>
<sequence length="197" mass="22100">MGTWIERLLKRGADPNIVNNAGSFLLTHNENHTLAVKQALPAMLKHGGNLTVPGKNDWPLLFDALEMLPADDSVLKSLVESTFQQLETAYASPITRNSGPWLPYWHHAAKAESWEAARDLVLRSRDLVPAKIEGKLVRSTLGAMAGRHIQRLRSMSGDEEDLKDKRRRCLAVVLRDCREQGIASEKTHLDYLLELCI</sequence>
<protein>
    <submittedName>
        <fullName evidence="1">Serine/threonine-protein phosphatase 6 regulatory ankyrin repeat subunit C</fullName>
    </submittedName>
</protein>
<evidence type="ECO:0000313" key="1">
    <source>
        <dbReference type="EMBL" id="TID19935.1"/>
    </source>
</evidence>